<evidence type="ECO:0000256" key="1">
    <source>
        <dbReference type="ARBA" id="ARBA00004412"/>
    </source>
</evidence>
<dbReference type="GO" id="GO:0031902">
    <property type="term" value="C:late endosome membrane"/>
    <property type="evidence" value="ECO:0007669"/>
    <property type="project" value="TreeGrafter"/>
</dbReference>
<gene>
    <name evidence="7" type="ORF">ALAG00032_LOCUS1470</name>
</gene>
<organism evidence="7">
    <name type="scientific">Aureoumbra lagunensis</name>
    <dbReference type="NCBI Taxonomy" id="44058"/>
    <lineage>
        <taxon>Eukaryota</taxon>
        <taxon>Sar</taxon>
        <taxon>Stramenopiles</taxon>
        <taxon>Ochrophyta</taxon>
        <taxon>Pelagophyceae</taxon>
        <taxon>Pelagomonadales</taxon>
        <taxon>Aureoumbra</taxon>
    </lineage>
</organism>
<feature type="domain" description="ARMC9 CTLH-like" evidence="6">
    <location>
        <begin position="112"/>
        <end position="287"/>
    </location>
</feature>
<dbReference type="GO" id="GO:0141039">
    <property type="term" value="F:phosphatidylinositol 3-kinase inhibitor activity"/>
    <property type="evidence" value="ECO:0007669"/>
    <property type="project" value="InterPro"/>
</dbReference>
<accession>A0A7S3NHK2</accession>
<evidence type="ECO:0000256" key="5">
    <source>
        <dbReference type="SAM" id="MobiDB-lite"/>
    </source>
</evidence>
<evidence type="ECO:0000313" key="7">
    <source>
        <dbReference type="EMBL" id="CAE0360740.1"/>
    </source>
</evidence>
<dbReference type="PANTHER" id="PTHR13083:SF3">
    <property type="entry name" value="WD REPEAT-CONTAINING PROTEIN 91"/>
    <property type="match status" value="1"/>
</dbReference>
<protein>
    <recommendedName>
        <fullName evidence="6">ARMC9 CTLH-like domain-containing protein</fullName>
    </recommendedName>
</protein>
<feature type="compositionally biased region" description="Acidic residues" evidence="5">
    <location>
        <begin position="1"/>
        <end position="14"/>
    </location>
</feature>
<feature type="compositionally biased region" description="Polar residues" evidence="5">
    <location>
        <begin position="24"/>
        <end position="42"/>
    </location>
</feature>
<dbReference type="GO" id="GO:0051898">
    <property type="term" value="P:negative regulation of phosphatidylinositol 3-kinase/protein kinase B signal transduction"/>
    <property type="evidence" value="ECO:0007669"/>
    <property type="project" value="InterPro"/>
</dbReference>
<dbReference type="PANTHER" id="PTHR13083">
    <property type="entry name" value="WD REPEAT-CONTAINING PROTEIN 91"/>
    <property type="match status" value="1"/>
</dbReference>
<dbReference type="InterPro" id="IPR056327">
    <property type="entry name" value="ARMC9_CTLH-like_dom"/>
</dbReference>
<dbReference type="InterPro" id="IPR039724">
    <property type="entry name" value="WDR91"/>
</dbReference>
<feature type="region of interest" description="Disordered" evidence="5">
    <location>
        <begin position="1"/>
        <end position="54"/>
    </location>
</feature>
<comment type="similarity">
    <text evidence="3">Belongs to the WD repeat WDR91 family.</text>
</comment>
<dbReference type="GO" id="GO:0031901">
    <property type="term" value="C:early endosome membrane"/>
    <property type="evidence" value="ECO:0007669"/>
    <property type="project" value="TreeGrafter"/>
</dbReference>
<comment type="subcellular location">
    <subcellularLocation>
        <location evidence="1">Early endosome</location>
    </subcellularLocation>
    <subcellularLocation>
        <location evidence="2">Late endosome</location>
    </subcellularLocation>
</comment>
<keyword evidence="4" id="KW-0967">Endosome</keyword>
<reference evidence="7" key="1">
    <citation type="submission" date="2021-01" db="EMBL/GenBank/DDBJ databases">
        <authorList>
            <person name="Corre E."/>
            <person name="Pelletier E."/>
            <person name="Niang G."/>
            <person name="Scheremetjew M."/>
            <person name="Finn R."/>
            <person name="Kale V."/>
            <person name="Holt S."/>
            <person name="Cochrane G."/>
            <person name="Meng A."/>
            <person name="Brown T."/>
            <person name="Cohen L."/>
        </authorList>
    </citation>
    <scope>NUCLEOTIDE SEQUENCE</scope>
    <source>
        <strain evidence="7">CCMP1510</strain>
    </source>
</reference>
<dbReference type="AlphaFoldDB" id="A0A7S3NHK2"/>
<dbReference type="EMBL" id="HBIJ01002120">
    <property type="protein sequence ID" value="CAE0360740.1"/>
    <property type="molecule type" value="Transcribed_RNA"/>
</dbReference>
<dbReference type="Pfam" id="PF23138">
    <property type="entry name" value="CTLH_Armc9"/>
    <property type="match status" value="1"/>
</dbReference>
<evidence type="ECO:0000256" key="2">
    <source>
        <dbReference type="ARBA" id="ARBA00004603"/>
    </source>
</evidence>
<name>A0A7S3NHK2_9STRA</name>
<evidence type="ECO:0000259" key="6">
    <source>
        <dbReference type="Pfam" id="PF23138"/>
    </source>
</evidence>
<proteinExistence type="inferred from homology"/>
<evidence type="ECO:0000256" key="3">
    <source>
        <dbReference type="ARBA" id="ARBA00006128"/>
    </source>
</evidence>
<evidence type="ECO:0000256" key="4">
    <source>
        <dbReference type="ARBA" id="ARBA00022753"/>
    </source>
</evidence>
<sequence length="432" mass="49377">MAEPFEEIGNDDPVGETSELWAKQISSSVRQQKTGQEFSNTTKQEERKPYNSQQRRALDVADDMVLEYLAFRGFTETFRQLSLERVDDARNRGSFDARFAVEALLRSIRDLDGGRLLEGWEFLESKFFTQLDAELSAHADALRCGIFRYFCVCAVMRHEPNKAVTLLTELARRDSEDARGRKWWGNDSIEELQQDEERALWSLAAGDESATPTTDFFRRERDNKEKEEESCQEIFDYTGRNGRRWREWFAMPHLPEPHKDPVFRLYFSRQWQDDLLVALRNFLAAVFARAPPPKLLLLEKWHRSSAQRSLRGALLEAQEEQARLQANLKQAISARNALAKTLKSLIAHCHHENLRDANRLQRGGLFDDDPDDATRATRQAGAAALDLAKRCEAHANEEDHRDSDLLALCQAAESYLALLQGGGTSSTPDVDS</sequence>
<dbReference type="GO" id="GO:0045022">
    <property type="term" value="P:early endosome to late endosome transport"/>
    <property type="evidence" value="ECO:0007669"/>
    <property type="project" value="InterPro"/>
</dbReference>